<evidence type="ECO:0000313" key="3">
    <source>
        <dbReference type="Proteomes" id="UP000637578"/>
    </source>
</evidence>
<keyword evidence="1" id="KW-0732">Signal</keyword>
<proteinExistence type="predicted"/>
<evidence type="ECO:0000256" key="1">
    <source>
        <dbReference type="SAM" id="SignalP"/>
    </source>
</evidence>
<gene>
    <name evidence="2" type="ORF">GCM10012275_46680</name>
</gene>
<dbReference type="EMBL" id="BMMK01000026">
    <property type="protein sequence ID" value="GGM70893.1"/>
    <property type="molecule type" value="Genomic_DNA"/>
</dbReference>
<evidence type="ECO:0008006" key="4">
    <source>
        <dbReference type="Google" id="ProtNLM"/>
    </source>
</evidence>
<feature type="signal peptide" evidence="1">
    <location>
        <begin position="1"/>
        <end position="28"/>
    </location>
</feature>
<protein>
    <recommendedName>
        <fullName evidence="4">Secreted protein</fullName>
    </recommendedName>
</protein>
<comment type="caution">
    <text evidence="2">The sequence shown here is derived from an EMBL/GenBank/DDBJ whole genome shotgun (WGS) entry which is preliminary data.</text>
</comment>
<dbReference type="RefSeq" id="WP_189060560.1">
    <property type="nucleotide sequence ID" value="NZ_BMMK01000026.1"/>
</dbReference>
<reference evidence="2" key="1">
    <citation type="journal article" date="2014" name="Int. J. Syst. Evol. Microbiol.">
        <title>Complete genome sequence of Corynebacterium casei LMG S-19264T (=DSM 44701T), isolated from a smear-ripened cheese.</title>
        <authorList>
            <consortium name="US DOE Joint Genome Institute (JGI-PGF)"/>
            <person name="Walter F."/>
            <person name="Albersmeier A."/>
            <person name="Kalinowski J."/>
            <person name="Ruckert C."/>
        </authorList>
    </citation>
    <scope>NUCLEOTIDE SEQUENCE</scope>
    <source>
        <strain evidence="2">CGMCC 4.5737</strain>
    </source>
</reference>
<reference evidence="2" key="2">
    <citation type="submission" date="2020-09" db="EMBL/GenBank/DDBJ databases">
        <authorList>
            <person name="Sun Q."/>
            <person name="Zhou Y."/>
        </authorList>
    </citation>
    <scope>NUCLEOTIDE SEQUENCE</scope>
    <source>
        <strain evidence="2">CGMCC 4.5737</strain>
    </source>
</reference>
<dbReference type="AlphaFoldDB" id="A0A8J3CI91"/>
<feature type="chain" id="PRO_5035202991" description="Secreted protein" evidence="1">
    <location>
        <begin position="29"/>
        <end position="197"/>
    </location>
</feature>
<accession>A0A8J3CI91</accession>
<sequence>MRVMLRRLASSSVAICAALVLGTGVAQAQPADGAAPVEGNTTGPYCSTLVGKAAVGEVSPVLHRTCSDVSADKADAQLLQWRAQYRSSAWLAPQADAVVVMHWYEHAHFGGRHDRIWGDGGPCDSAGYTLDPTTFWPWNYDWSRNLSSAFGQSYCSKAEFINLAKNDKLVAYGMDQHGIADLGSFNDNVGLIRTSRG</sequence>
<name>A0A8J3CI91_9PSEU</name>
<dbReference type="Proteomes" id="UP000637578">
    <property type="component" value="Unassembled WGS sequence"/>
</dbReference>
<evidence type="ECO:0000313" key="2">
    <source>
        <dbReference type="EMBL" id="GGM70893.1"/>
    </source>
</evidence>
<keyword evidence="3" id="KW-1185">Reference proteome</keyword>
<organism evidence="2 3">
    <name type="scientific">Longimycelium tulufanense</name>
    <dbReference type="NCBI Taxonomy" id="907463"/>
    <lineage>
        <taxon>Bacteria</taxon>
        <taxon>Bacillati</taxon>
        <taxon>Actinomycetota</taxon>
        <taxon>Actinomycetes</taxon>
        <taxon>Pseudonocardiales</taxon>
        <taxon>Pseudonocardiaceae</taxon>
        <taxon>Longimycelium</taxon>
    </lineage>
</organism>